<evidence type="ECO:0000256" key="2">
    <source>
        <dbReference type="ARBA" id="ARBA00022747"/>
    </source>
</evidence>
<keyword evidence="2" id="KW-0680">Restriction system</keyword>
<dbReference type="Gene3D" id="3.90.220.20">
    <property type="entry name" value="DNA methylase specificity domains"/>
    <property type="match status" value="2"/>
</dbReference>
<name>A0A2D2EAE5_FAUOS</name>
<dbReference type="PANTHER" id="PTHR43140">
    <property type="entry name" value="TYPE-1 RESTRICTION ENZYME ECOKI SPECIFICITY PROTEIN"/>
    <property type="match status" value="1"/>
</dbReference>
<dbReference type="REBASE" id="225481">
    <property type="entry name" value="S.MosKSHORF9800P"/>
</dbReference>
<reference evidence="4" key="1">
    <citation type="submission" date="2017-10" db="EMBL/GenBank/DDBJ databases">
        <title>Complete Genome Sequence from Moraxella oslensis YHS isolated from human skin.</title>
        <authorList>
            <person name="Lee K."/>
            <person name="Lim J.Y."/>
            <person name="Hwang I."/>
        </authorList>
    </citation>
    <scope>NUCLEOTIDE SEQUENCE</scope>
    <source>
        <strain evidence="4">YHS</strain>
        <plasmid evidence="4">pYHS2</plasmid>
    </source>
</reference>
<gene>
    <name evidence="4" type="ORF">YHS_10155</name>
</gene>
<keyword evidence="3" id="KW-0238">DNA-binding</keyword>
<dbReference type="AlphaFoldDB" id="A0A2D2EAE5"/>
<keyword evidence="4" id="KW-0378">Hydrolase</keyword>
<dbReference type="SUPFAM" id="SSF116734">
    <property type="entry name" value="DNA methylase specificity domain"/>
    <property type="match status" value="2"/>
</dbReference>
<sequence>MVVNSMSYATYDSYKDSGVDWLGKIPSDWDLLKVKNIFRLVMKFAPKNNDCELLSVYTDIGVKPRKELEERGNRATTTDGYLIVEKGDIVVNKLLAWMGAIGLSDYDGVTSPAYDVLKPKMPIEGIFYHLLFRSPQCTSELKRHSRGIMDMRLRLYFDKFGDVVVPYPNIEVQKKIVSFLAEKTAQIDQAIALKQQQIEKLNEYKQIVIQNAVTKGLNPNAPMKNSGVEWIGNIPEHWDVKKNTHLFNKIGSGTTPTSSDLSYYDSGDINWLQTGDLNNDYIVATSRKINQKAMSKFSSLKLYDENSLVIAMYGATIGKVGLLKIKSTTNQACCVLGNSDKVFMKYIFYVMQFAKNHLISNSYGGGQPNINQDMIKNLRIPYPNLQEQEKIANYLDDLNEKIYKTSKGYQTQIDRLKEYKNILINQAVTGKIKI</sequence>
<dbReference type="InterPro" id="IPR044946">
    <property type="entry name" value="Restrct_endonuc_typeI_TRD_sf"/>
</dbReference>
<dbReference type="CDD" id="cd17280">
    <property type="entry name" value="RMtype1_S_MspEN3ORF6650P_TRD2-CR2_like"/>
    <property type="match status" value="1"/>
</dbReference>
<dbReference type="GO" id="GO:0004519">
    <property type="term" value="F:endonuclease activity"/>
    <property type="evidence" value="ECO:0007669"/>
    <property type="project" value="UniProtKB-KW"/>
</dbReference>
<organism evidence="4">
    <name type="scientific">Faucicola osloensis</name>
    <name type="common">Moraxella osloensis</name>
    <dbReference type="NCBI Taxonomy" id="34062"/>
    <lineage>
        <taxon>Bacteria</taxon>
        <taxon>Pseudomonadati</taxon>
        <taxon>Pseudomonadota</taxon>
        <taxon>Gammaproteobacteria</taxon>
        <taxon>Moraxellales</taxon>
        <taxon>Moraxellaceae</taxon>
        <taxon>Faucicola</taxon>
    </lineage>
</organism>
<evidence type="ECO:0000256" key="1">
    <source>
        <dbReference type="ARBA" id="ARBA00010923"/>
    </source>
</evidence>
<dbReference type="InterPro" id="IPR051212">
    <property type="entry name" value="Type-I_RE_S_subunit"/>
</dbReference>
<keyword evidence="4" id="KW-0614">Plasmid</keyword>
<evidence type="ECO:0000313" key="4">
    <source>
        <dbReference type="EMBL" id="ATQ84295.1"/>
    </source>
</evidence>
<evidence type="ECO:0000256" key="3">
    <source>
        <dbReference type="ARBA" id="ARBA00023125"/>
    </source>
</evidence>
<dbReference type="InterPro" id="IPR000055">
    <property type="entry name" value="Restrct_endonuc_typeI_TRD"/>
</dbReference>
<keyword evidence="4" id="KW-0540">Nuclease</keyword>
<geneLocation type="plasmid" evidence="4">
    <name>pYHS2</name>
</geneLocation>
<accession>A0A2D2EAE5</accession>
<protein>
    <submittedName>
        <fullName evidence="4">Restriction endonuclease subunit S</fullName>
    </submittedName>
</protein>
<dbReference type="GO" id="GO:0009307">
    <property type="term" value="P:DNA restriction-modification system"/>
    <property type="evidence" value="ECO:0007669"/>
    <property type="project" value="UniProtKB-KW"/>
</dbReference>
<dbReference type="EMBL" id="CP024178">
    <property type="protein sequence ID" value="ATQ84295.1"/>
    <property type="molecule type" value="Genomic_DNA"/>
</dbReference>
<dbReference type="Gene3D" id="1.10.287.1120">
    <property type="entry name" value="Bipartite methylase S protein"/>
    <property type="match status" value="1"/>
</dbReference>
<dbReference type="REBASE" id="219892">
    <property type="entry name" value="S.MosTT16ORF9950P"/>
</dbReference>
<proteinExistence type="inferred from homology"/>
<comment type="similarity">
    <text evidence="1">Belongs to the type-I restriction system S methylase family.</text>
</comment>
<dbReference type="Pfam" id="PF01420">
    <property type="entry name" value="Methylase_S"/>
    <property type="match status" value="2"/>
</dbReference>
<dbReference type="PANTHER" id="PTHR43140:SF1">
    <property type="entry name" value="TYPE I RESTRICTION ENZYME ECOKI SPECIFICITY SUBUNIT"/>
    <property type="match status" value="1"/>
</dbReference>
<dbReference type="REBASE" id="225472">
    <property type="entry name" value="S.MosYHSORF10165P"/>
</dbReference>
<dbReference type="GO" id="GO:0003677">
    <property type="term" value="F:DNA binding"/>
    <property type="evidence" value="ECO:0007669"/>
    <property type="project" value="UniProtKB-KW"/>
</dbReference>
<keyword evidence="4" id="KW-0255">Endonuclease</keyword>